<protein>
    <recommendedName>
        <fullName evidence="5">Transmembrane protein</fullName>
    </recommendedName>
</protein>
<dbReference type="PANTHER" id="PTHR35270">
    <property type="entry name" value="FUSELESS, ISOFORM A"/>
    <property type="match status" value="1"/>
</dbReference>
<dbReference type="EMBL" id="CAJNOJ010000042">
    <property type="protein sequence ID" value="CAF0936887.1"/>
    <property type="molecule type" value="Genomic_DNA"/>
</dbReference>
<keyword evidence="2" id="KW-0472">Membrane</keyword>
<dbReference type="Pfam" id="PF15993">
    <property type="entry name" value="Fuseless"/>
    <property type="match status" value="1"/>
</dbReference>
<feature type="transmembrane region" description="Helical" evidence="2">
    <location>
        <begin position="451"/>
        <end position="472"/>
    </location>
</feature>
<keyword evidence="2" id="KW-1133">Transmembrane helix</keyword>
<sequence length="564" mass="64810">MKCSLLSEYIETVYGFAGSYTYWYSYYWLYGTDHKHFEFNAADDHHQFLTPSSDLNPTKINSQGVVSSHTTLTLNDNNNDPIQNDDFSYCIQPLTTTKTLDTPQLQHTYLNLSAASSETSLARPLLIEQHQAVPIYESPTNNEDERAASSASSTTSSSSSSNSSNISIVPNCRSYMTLYFTDMLISAFIITPFVNIHWRGAWDLLDIHLLPDYPRTSALISLGIGYFMLYMIYLTQDYLQRFYEKHRHNVLGQIMTRLYTLLLALAYINQWRGLWNLLDLTSNEWYHLVGEAGICIIFLLLMKSVYNLNSAPFLIGIDTDSYFLLGSKYTITTSHFFQYTFDFFYYEFVEAPLLIVTWRGLYNLSDSYIFPESRQLSMIVSFASGYLLYFLLALIQIPVVRCLIKQRRHILHAIVSNVFHLIAFLSVVQIWRSLWIICEQYLNITGYHNTTLWLCYGVAYVVLTCGLAACSLNGPGGSKDNYIDEGPILLFKFDYFSTLLKQQHTDETVPSQTSSQSGLILWLIVHVLRRKEQRRRNTLLNESRKNSIVNENVIPTISETLPAN</sequence>
<gene>
    <name evidence="3" type="ORF">EDS130_LOCUS11607</name>
</gene>
<accession>A0A814C4R1</accession>
<dbReference type="InterPro" id="IPR032751">
    <property type="entry name" value="Fuseless"/>
</dbReference>
<name>A0A814C4R1_ADIRI</name>
<evidence type="ECO:0000313" key="3">
    <source>
        <dbReference type="EMBL" id="CAF0936887.1"/>
    </source>
</evidence>
<feature type="transmembrane region" description="Helical" evidence="2">
    <location>
        <begin position="343"/>
        <end position="362"/>
    </location>
</feature>
<feature type="transmembrane region" description="Helical" evidence="2">
    <location>
        <begin position="178"/>
        <end position="198"/>
    </location>
</feature>
<comment type="caution">
    <text evidence="3">The sequence shown here is derived from an EMBL/GenBank/DDBJ whole genome shotgun (WGS) entry which is preliminary data.</text>
</comment>
<proteinExistence type="predicted"/>
<evidence type="ECO:0000256" key="1">
    <source>
        <dbReference type="SAM" id="MobiDB-lite"/>
    </source>
</evidence>
<feature type="transmembrane region" description="Helical" evidence="2">
    <location>
        <begin position="285"/>
        <end position="302"/>
    </location>
</feature>
<feature type="transmembrane region" description="Helical" evidence="2">
    <location>
        <begin position="218"/>
        <end position="235"/>
    </location>
</feature>
<feature type="region of interest" description="Disordered" evidence="1">
    <location>
        <begin position="135"/>
        <end position="165"/>
    </location>
</feature>
<dbReference type="OrthoDB" id="45313at2759"/>
<evidence type="ECO:0000313" key="4">
    <source>
        <dbReference type="Proteomes" id="UP000663852"/>
    </source>
</evidence>
<dbReference type="PANTHER" id="PTHR35270:SF2">
    <property type="entry name" value="FUSELESS, ISOFORM A"/>
    <property type="match status" value="1"/>
</dbReference>
<dbReference type="Proteomes" id="UP000663852">
    <property type="component" value="Unassembled WGS sequence"/>
</dbReference>
<reference evidence="3" key="1">
    <citation type="submission" date="2021-02" db="EMBL/GenBank/DDBJ databases">
        <authorList>
            <person name="Nowell W R."/>
        </authorList>
    </citation>
    <scope>NUCLEOTIDE SEQUENCE</scope>
</reference>
<dbReference type="AlphaFoldDB" id="A0A814C4R1"/>
<feature type="compositionally biased region" description="Low complexity" evidence="1">
    <location>
        <begin position="148"/>
        <end position="165"/>
    </location>
</feature>
<evidence type="ECO:0008006" key="5">
    <source>
        <dbReference type="Google" id="ProtNLM"/>
    </source>
</evidence>
<keyword evidence="2" id="KW-0812">Transmembrane</keyword>
<feature type="transmembrane region" description="Helical" evidence="2">
    <location>
        <begin position="256"/>
        <end position="273"/>
    </location>
</feature>
<organism evidence="3 4">
    <name type="scientific">Adineta ricciae</name>
    <name type="common">Rotifer</name>
    <dbReference type="NCBI Taxonomy" id="249248"/>
    <lineage>
        <taxon>Eukaryota</taxon>
        <taxon>Metazoa</taxon>
        <taxon>Spiralia</taxon>
        <taxon>Gnathifera</taxon>
        <taxon>Rotifera</taxon>
        <taxon>Eurotatoria</taxon>
        <taxon>Bdelloidea</taxon>
        <taxon>Adinetida</taxon>
        <taxon>Adinetidae</taxon>
        <taxon>Adineta</taxon>
    </lineage>
</organism>
<feature type="transmembrane region" description="Helical" evidence="2">
    <location>
        <begin position="410"/>
        <end position="431"/>
    </location>
</feature>
<evidence type="ECO:0000256" key="2">
    <source>
        <dbReference type="SAM" id="Phobius"/>
    </source>
</evidence>
<feature type="transmembrane region" description="Helical" evidence="2">
    <location>
        <begin position="382"/>
        <end position="403"/>
    </location>
</feature>